<proteinExistence type="predicted"/>
<accession>A0A1H6E0S5</accession>
<dbReference type="Gene3D" id="3.90.1570.10">
    <property type="entry name" value="tt1808, chain A"/>
    <property type="match status" value="1"/>
</dbReference>
<dbReference type="Pfam" id="PF05685">
    <property type="entry name" value="Uma2"/>
    <property type="match status" value="1"/>
</dbReference>
<dbReference type="PANTHER" id="PTHR35400">
    <property type="entry name" value="SLR1083 PROTEIN"/>
    <property type="match status" value="1"/>
</dbReference>
<dbReference type="EMBL" id="FNVT01000007">
    <property type="protein sequence ID" value="SEG90596.1"/>
    <property type="molecule type" value="Genomic_DNA"/>
</dbReference>
<dbReference type="Proteomes" id="UP000236732">
    <property type="component" value="Unassembled WGS sequence"/>
</dbReference>
<dbReference type="AlphaFoldDB" id="A0A1H6E0S5"/>
<dbReference type="GO" id="GO:0004519">
    <property type="term" value="F:endonuclease activity"/>
    <property type="evidence" value="ECO:0007669"/>
    <property type="project" value="UniProtKB-KW"/>
</dbReference>
<evidence type="ECO:0000259" key="1">
    <source>
        <dbReference type="Pfam" id="PF05685"/>
    </source>
</evidence>
<dbReference type="InterPro" id="IPR008538">
    <property type="entry name" value="Uma2"/>
</dbReference>
<protein>
    <submittedName>
        <fullName evidence="2">Putative restriction endonuclease</fullName>
    </submittedName>
</protein>
<keyword evidence="3" id="KW-1185">Reference proteome</keyword>
<dbReference type="RefSeq" id="WP_327537469.1">
    <property type="nucleotide sequence ID" value="NZ_FNVT01000007.1"/>
</dbReference>
<sequence>MTEDLDALPPGVIPPPDGFAAEDLDRLPDLPVHTELIDGALVFPSRRALFHMRAVSLLDGRLRRAAPAAFRVRREMSVILSRGQRPEPDLCVVAADAGQGAKETFYRPDDVSLVVEVVSPASDVRDRQRKPHLYASAAIPHF</sequence>
<reference evidence="2 3" key="1">
    <citation type="submission" date="2016-10" db="EMBL/GenBank/DDBJ databases">
        <authorList>
            <person name="de Groot N.N."/>
        </authorList>
    </citation>
    <scope>NUCLEOTIDE SEQUENCE [LARGE SCALE GENOMIC DNA]</scope>
    <source>
        <strain evidence="2 3">CGMCC 4.7037</strain>
    </source>
</reference>
<dbReference type="SUPFAM" id="SSF52980">
    <property type="entry name" value="Restriction endonuclease-like"/>
    <property type="match status" value="1"/>
</dbReference>
<dbReference type="InterPro" id="IPR012296">
    <property type="entry name" value="Nuclease_put_TT1808"/>
</dbReference>
<organism evidence="2 3">
    <name type="scientific">Nonomuraea solani</name>
    <dbReference type="NCBI Taxonomy" id="1144553"/>
    <lineage>
        <taxon>Bacteria</taxon>
        <taxon>Bacillati</taxon>
        <taxon>Actinomycetota</taxon>
        <taxon>Actinomycetes</taxon>
        <taxon>Streptosporangiales</taxon>
        <taxon>Streptosporangiaceae</taxon>
        <taxon>Nonomuraea</taxon>
    </lineage>
</organism>
<gene>
    <name evidence="2" type="ORF">SAMN05444920_10764</name>
</gene>
<dbReference type="InterPro" id="IPR011335">
    <property type="entry name" value="Restrct_endonuc-II-like"/>
</dbReference>
<evidence type="ECO:0000313" key="3">
    <source>
        <dbReference type="Proteomes" id="UP000236732"/>
    </source>
</evidence>
<keyword evidence="2" id="KW-0378">Hydrolase</keyword>
<name>A0A1H6E0S5_9ACTN</name>
<keyword evidence="2" id="KW-0255">Endonuclease</keyword>
<evidence type="ECO:0000313" key="2">
    <source>
        <dbReference type="EMBL" id="SEG90596.1"/>
    </source>
</evidence>
<feature type="domain" description="Putative restriction endonuclease" evidence="1">
    <location>
        <begin position="22"/>
        <end position="140"/>
    </location>
</feature>
<keyword evidence="2" id="KW-0540">Nuclease</keyword>
<dbReference type="CDD" id="cd06260">
    <property type="entry name" value="DUF820-like"/>
    <property type="match status" value="1"/>
</dbReference>
<dbReference type="PANTHER" id="PTHR35400:SF3">
    <property type="entry name" value="SLL1072 PROTEIN"/>
    <property type="match status" value="1"/>
</dbReference>